<keyword evidence="4 9" id="KW-0812">Transmembrane</keyword>
<comment type="caution">
    <text evidence="9">Lacks conserved residue(s) required for the propagation of feature annotation.</text>
</comment>
<evidence type="ECO:0000256" key="7">
    <source>
        <dbReference type="ARBA" id="ARBA00023010"/>
    </source>
</evidence>
<dbReference type="GO" id="GO:0065002">
    <property type="term" value="P:intracellular protein transmembrane transport"/>
    <property type="evidence" value="ECO:0007669"/>
    <property type="project" value="UniProtKB-UniRule"/>
</dbReference>
<evidence type="ECO:0000256" key="1">
    <source>
        <dbReference type="ARBA" id="ARBA00004651"/>
    </source>
</evidence>
<dbReference type="PANTHER" id="PTHR30081:SF8">
    <property type="entry name" value="PROTEIN TRANSLOCASE SUBUNIT SECF"/>
    <property type="match status" value="1"/>
</dbReference>
<reference evidence="11 12" key="1">
    <citation type="submission" date="2018-04" db="EMBL/GenBank/DDBJ databases">
        <title>Novel species isolated from glacier.</title>
        <authorList>
            <person name="Liu Q."/>
            <person name="Xin Y.-H."/>
        </authorList>
    </citation>
    <scope>NUCLEOTIDE SEQUENCE [LARGE SCALE GENOMIC DNA]</scope>
    <source>
        <strain evidence="11 12">GT1R17</strain>
    </source>
</reference>
<feature type="transmembrane region" description="Helical" evidence="9">
    <location>
        <begin position="20"/>
        <end position="41"/>
    </location>
</feature>
<name>A0A2T5MII2_9GAMM</name>
<evidence type="ECO:0000256" key="2">
    <source>
        <dbReference type="ARBA" id="ARBA00022448"/>
    </source>
</evidence>
<gene>
    <name evidence="9 11" type="primary">secF</name>
    <name evidence="11" type="ORF">CJD38_06955</name>
</gene>
<organism evidence="11 12">
    <name type="scientific">Stenotrophobium rhamnosiphilum</name>
    <dbReference type="NCBI Taxonomy" id="2029166"/>
    <lineage>
        <taxon>Bacteria</taxon>
        <taxon>Pseudomonadati</taxon>
        <taxon>Pseudomonadota</taxon>
        <taxon>Gammaproteobacteria</taxon>
        <taxon>Nevskiales</taxon>
        <taxon>Nevskiaceae</taxon>
        <taxon>Stenotrophobium</taxon>
    </lineage>
</organism>
<dbReference type="InterPro" id="IPR022813">
    <property type="entry name" value="SecD/SecF_arch_bac"/>
</dbReference>
<dbReference type="Pfam" id="PF02355">
    <property type="entry name" value="SecD_SecF_C"/>
    <property type="match status" value="1"/>
</dbReference>
<sequence length="315" mass="34479">MRIFAKVPNFNFMAQRKAGLWVSSLLSIGVILMMLLGALHLGRNLNFGIDFTGGVLVEVVYPQNIELDSVRNDLKAGGYHNPIVQYFGGTREVLIRLAPEEKENSSAISASVLQALGAEQKGVQLRRIEFVGPQVGDELTVNGSLAMVFAFIGIALYIMFRFEWKFAVGAIAALVHDALMVVGFLWIFQVEFDLTTLAAILALIGYSNNETIVIFDRVRENLINQRKGTIYDIVNLSVNQTLLRSIITHVTTLLVCTALFLLGGPSVHSFSISMIVGVIVATYSSIYVSTGLAVALGVSREDLLPPETKEIDETP</sequence>
<evidence type="ECO:0000256" key="9">
    <source>
        <dbReference type="HAMAP-Rule" id="MF_01464"/>
    </source>
</evidence>
<dbReference type="InterPro" id="IPR005665">
    <property type="entry name" value="SecF_bac"/>
</dbReference>
<protein>
    <recommendedName>
        <fullName evidence="9">Protein-export membrane protein SecF</fullName>
    </recommendedName>
</protein>
<dbReference type="OrthoDB" id="9774769at2"/>
<evidence type="ECO:0000313" key="12">
    <source>
        <dbReference type="Proteomes" id="UP000244248"/>
    </source>
</evidence>
<dbReference type="NCBIfam" id="TIGR00966">
    <property type="entry name" value="transloc_SecF"/>
    <property type="match status" value="1"/>
</dbReference>
<evidence type="ECO:0000256" key="8">
    <source>
        <dbReference type="ARBA" id="ARBA00023136"/>
    </source>
</evidence>
<dbReference type="GO" id="GO:0015450">
    <property type="term" value="F:protein-transporting ATPase activity"/>
    <property type="evidence" value="ECO:0007669"/>
    <property type="project" value="InterPro"/>
</dbReference>
<keyword evidence="2 9" id="KW-0813">Transport</keyword>
<keyword evidence="8 9" id="KW-0472">Membrane</keyword>
<dbReference type="SUPFAM" id="SSF82866">
    <property type="entry name" value="Multidrug efflux transporter AcrB transmembrane domain"/>
    <property type="match status" value="1"/>
</dbReference>
<feature type="transmembrane region" description="Helical" evidence="9">
    <location>
        <begin position="139"/>
        <end position="159"/>
    </location>
</feature>
<proteinExistence type="inferred from homology"/>
<feature type="transmembrane region" description="Helical" evidence="9">
    <location>
        <begin position="274"/>
        <end position="298"/>
    </location>
</feature>
<dbReference type="GO" id="GO:0005886">
    <property type="term" value="C:plasma membrane"/>
    <property type="evidence" value="ECO:0007669"/>
    <property type="project" value="UniProtKB-SubCell"/>
</dbReference>
<keyword evidence="12" id="KW-1185">Reference proteome</keyword>
<dbReference type="NCBIfam" id="TIGR00916">
    <property type="entry name" value="2A0604s01"/>
    <property type="match status" value="1"/>
</dbReference>
<evidence type="ECO:0000256" key="3">
    <source>
        <dbReference type="ARBA" id="ARBA00022475"/>
    </source>
</evidence>
<accession>A0A2T5MII2</accession>
<dbReference type="AlphaFoldDB" id="A0A2T5MII2"/>
<comment type="similarity">
    <text evidence="9">Belongs to the SecD/SecF family. SecF subfamily.</text>
</comment>
<evidence type="ECO:0000256" key="6">
    <source>
        <dbReference type="ARBA" id="ARBA00022989"/>
    </source>
</evidence>
<dbReference type="PRINTS" id="PR01755">
    <property type="entry name" value="SECFTRNLCASE"/>
</dbReference>
<dbReference type="PANTHER" id="PTHR30081">
    <property type="entry name" value="PROTEIN-EXPORT MEMBRANE PROTEIN SEC"/>
    <property type="match status" value="1"/>
</dbReference>
<keyword evidence="6 9" id="KW-1133">Transmembrane helix</keyword>
<evidence type="ECO:0000313" key="11">
    <source>
        <dbReference type="EMBL" id="PTU32382.1"/>
    </source>
</evidence>
<dbReference type="Gene3D" id="1.20.1640.10">
    <property type="entry name" value="Multidrug efflux transporter AcrB transmembrane domain"/>
    <property type="match status" value="1"/>
</dbReference>
<evidence type="ECO:0000256" key="4">
    <source>
        <dbReference type="ARBA" id="ARBA00022692"/>
    </source>
</evidence>
<dbReference type="Pfam" id="PF07549">
    <property type="entry name" value="Sec_GG"/>
    <property type="match status" value="1"/>
</dbReference>
<comment type="caution">
    <text evidence="11">The sequence shown here is derived from an EMBL/GenBank/DDBJ whole genome shotgun (WGS) entry which is preliminary data.</text>
</comment>
<dbReference type="EMBL" id="QANS01000002">
    <property type="protein sequence ID" value="PTU32382.1"/>
    <property type="molecule type" value="Genomic_DNA"/>
</dbReference>
<keyword evidence="3 9" id="KW-1003">Cell membrane</keyword>
<dbReference type="InterPro" id="IPR048634">
    <property type="entry name" value="SecD_SecF_C"/>
</dbReference>
<evidence type="ECO:0000256" key="5">
    <source>
        <dbReference type="ARBA" id="ARBA00022927"/>
    </source>
</evidence>
<keyword evidence="5 9" id="KW-0653">Protein transport</keyword>
<feature type="transmembrane region" description="Helical" evidence="9">
    <location>
        <begin position="242"/>
        <end position="262"/>
    </location>
</feature>
<dbReference type="GO" id="GO:0043952">
    <property type="term" value="P:protein transport by the Sec complex"/>
    <property type="evidence" value="ECO:0007669"/>
    <property type="project" value="UniProtKB-UniRule"/>
</dbReference>
<feature type="transmembrane region" description="Helical" evidence="9">
    <location>
        <begin position="166"/>
        <end position="188"/>
    </location>
</feature>
<dbReference type="HAMAP" id="MF_01464_B">
    <property type="entry name" value="SecF_B"/>
    <property type="match status" value="1"/>
</dbReference>
<dbReference type="InterPro" id="IPR022646">
    <property type="entry name" value="SecD/SecF_CS"/>
</dbReference>
<dbReference type="InterPro" id="IPR022645">
    <property type="entry name" value="SecD/SecF_bac"/>
</dbReference>
<dbReference type="GO" id="GO:0006605">
    <property type="term" value="P:protein targeting"/>
    <property type="evidence" value="ECO:0007669"/>
    <property type="project" value="UniProtKB-UniRule"/>
</dbReference>
<dbReference type="Proteomes" id="UP000244248">
    <property type="component" value="Unassembled WGS sequence"/>
</dbReference>
<comment type="function">
    <text evidence="9">Part of the Sec protein translocase complex. Interacts with the SecYEG preprotein conducting channel. SecDF uses the proton motive force (PMF) to complete protein translocation after the ATP-dependent function of SecA.</text>
</comment>
<keyword evidence="7 9" id="KW-0811">Translocation</keyword>
<comment type="subunit">
    <text evidence="9">Forms a complex with SecD. Part of the essential Sec protein translocation apparatus which comprises SecA, SecYEG and auxiliary proteins SecDF-YajC and YidC.</text>
</comment>
<comment type="subcellular location">
    <subcellularLocation>
        <location evidence="1 9">Cell membrane</location>
        <topology evidence="1 9">Multi-pass membrane protein</topology>
    </subcellularLocation>
</comment>
<dbReference type="RefSeq" id="WP_107939576.1">
    <property type="nucleotide sequence ID" value="NZ_QANS01000002.1"/>
</dbReference>
<evidence type="ECO:0000259" key="10">
    <source>
        <dbReference type="Pfam" id="PF02355"/>
    </source>
</evidence>
<dbReference type="InterPro" id="IPR055344">
    <property type="entry name" value="SecD_SecF_C_bact"/>
</dbReference>
<feature type="domain" description="Protein export membrane protein SecD/SecF C-terminal" evidence="10">
    <location>
        <begin position="120"/>
        <end position="296"/>
    </location>
</feature>